<dbReference type="SUPFAM" id="SSF88874">
    <property type="entry name" value="Receptor-binding domain of short tail fibre protein gp12"/>
    <property type="match status" value="1"/>
</dbReference>
<gene>
    <name evidence="2" type="ORF">Ppb6_00410</name>
</gene>
<organism evidence="2 3">
    <name type="scientific">Photorhabdus australis subsp. thailandensis</name>
    <dbReference type="NCBI Taxonomy" id="2805096"/>
    <lineage>
        <taxon>Bacteria</taxon>
        <taxon>Pseudomonadati</taxon>
        <taxon>Pseudomonadota</taxon>
        <taxon>Gammaproteobacteria</taxon>
        <taxon>Enterobacterales</taxon>
        <taxon>Morganellaceae</taxon>
        <taxon>Photorhabdus</taxon>
    </lineage>
</organism>
<feature type="domain" description="Phage tail collar" evidence="1">
    <location>
        <begin position="8"/>
        <end position="55"/>
    </location>
</feature>
<evidence type="ECO:0000313" key="3">
    <source>
        <dbReference type="Proteomes" id="UP000093476"/>
    </source>
</evidence>
<proteinExistence type="predicted"/>
<evidence type="ECO:0000313" key="2">
    <source>
        <dbReference type="EMBL" id="OCQ54508.1"/>
    </source>
</evidence>
<evidence type="ECO:0000259" key="1">
    <source>
        <dbReference type="Pfam" id="PF07484"/>
    </source>
</evidence>
<dbReference type="PATRIC" id="fig|286156.4.peg.480"/>
<dbReference type="InterPro" id="IPR051934">
    <property type="entry name" value="Phage_Tail_Fiber_Structural"/>
</dbReference>
<reference evidence="2 3" key="1">
    <citation type="submission" date="2015-12" db="EMBL/GenBank/DDBJ databases">
        <title>Genome comparisons provide insights into the role of secondary metabolites in the pathogenic phase of the Photorhabdus life cycle.</title>
        <authorList>
            <person name="Tobias N.J."/>
            <person name="Mishra B."/>
            <person name="Gupta D.K."/>
            <person name="Thines M."/>
            <person name="Stinear T.P."/>
            <person name="Bode H.B."/>
        </authorList>
    </citation>
    <scope>NUCLEOTIDE SEQUENCE [LARGE SCALE GENOMIC DNA]</scope>
    <source>
        <strain evidence="2 3">PB68.1</strain>
    </source>
</reference>
<dbReference type="Pfam" id="PF07484">
    <property type="entry name" value="Collar"/>
    <property type="match status" value="1"/>
</dbReference>
<dbReference type="Proteomes" id="UP000093476">
    <property type="component" value="Unassembled WGS sequence"/>
</dbReference>
<dbReference type="PANTHER" id="PTHR35191">
    <property type="entry name" value="PROPHAGE SIDE TAIL FIBER PROTEIN HOMOLOG STFQ-RELATED"/>
    <property type="match status" value="1"/>
</dbReference>
<sequence>MEKLIPVGVPLPWPTEIPPKGWLKCNGAAFDKSLYPKLAEIYPGGNLPDLRGEFIRGWDDGRKVDNNRTILSQQQATIIRTAMVDYNNDDTNDANAIIGLAFGNEDSIREAIANELKQPDGSNMPGHFYDNGLSSKIITSIIRPRFAITIRPRNIAFNYIVMAA</sequence>
<dbReference type="STRING" id="286156.Ppb6_00410"/>
<dbReference type="InterPro" id="IPR011083">
    <property type="entry name" value="Phage_tail_collar_dom"/>
</dbReference>
<keyword evidence="3" id="KW-1185">Reference proteome</keyword>
<accession>A0A1C0U993</accession>
<dbReference type="PANTHER" id="PTHR35191:SF1">
    <property type="entry name" value="PROPHAGE SIDE TAIL FIBER PROTEIN HOMOLOG STFQ-RELATED"/>
    <property type="match status" value="1"/>
</dbReference>
<dbReference type="InterPro" id="IPR037053">
    <property type="entry name" value="Phage_tail_collar_dom_sf"/>
</dbReference>
<dbReference type="Gene3D" id="3.90.1340.10">
    <property type="entry name" value="Phage tail collar domain"/>
    <property type="match status" value="1"/>
</dbReference>
<name>A0A1C0U993_9GAMM</name>
<dbReference type="AlphaFoldDB" id="A0A1C0U993"/>
<protein>
    <submittedName>
        <fullName evidence="2">Phage Tail Collar Domain protein</fullName>
    </submittedName>
</protein>
<dbReference type="EMBL" id="LOMY01000015">
    <property type="protein sequence ID" value="OCQ54508.1"/>
    <property type="molecule type" value="Genomic_DNA"/>
</dbReference>
<comment type="caution">
    <text evidence="2">The sequence shown here is derived from an EMBL/GenBank/DDBJ whole genome shotgun (WGS) entry which is preliminary data.</text>
</comment>